<dbReference type="AlphaFoldDB" id="A0A913YUN7"/>
<dbReference type="CDD" id="cd00041">
    <property type="entry name" value="CUB"/>
    <property type="match status" value="1"/>
</dbReference>
<dbReference type="PROSITE" id="PS01180">
    <property type="entry name" value="CUB"/>
    <property type="match status" value="1"/>
</dbReference>
<dbReference type="PANTHER" id="PTHR24251">
    <property type="entry name" value="OVOCHYMASE-RELATED"/>
    <property type="match status" value="1"/>
</dbReference>
<dbReference type="PROSITE" id="PS51257">
    <property type="entry name" value="PROKAR_LIPOPROTEIN"/>
    <property type="match status" value="1"/>
</dbReference>
<keyword evidence="7" id="KW-1185">Reference proteome</keyword>
<keyword evidence="1" id="KW-0677">Repeat</keyword>
<feature type="domain" description="CUB" evidence="5">
    <location>
        <begin position="26"/>
        <end position="143"/>
    </location>
</feature>
<evidence type="ECO:0000256" key="1">
    <source>
        <dbReference type="ARBA" id="ARBA00022737"/>
    </source>
</evidence>
<evidence type="ECO:0000259" key="5">
    <source>
        <dbReference type="PROSITE" id="PS01180"/>
    </source>
</evidence>
<sequence>MRKALVEAAFTFFVLLGIVQSSSASCGLSTLYADAGTSKILTSPNYPASYNPSVKCSWKIESRYNSLNVKLKIVSFDTTGTSGACTNETDNLDVFDGDDLVARYCGSNVPRNLTISTGNYLKLIFTSPSNKAKQVFKLEYMAVQDSYCGSISS</sequence>
<dbReference type="KEGG" id="epa:110251638"/>
<dbReference type="Pfam" id="PF00431">
    <property type="entry name" value="CUB"/>
    <property type="match status" value="1"/>
</dbReference>
<organism evidence="6 7">
    <name type="scientific">Exaiptasia diaphana</name>
    <name type="common">Tropical sea anemone</name>
    <name type="synonym">Aiptasia pulchella</name>
    <dbReference type="NCBI Taxonomy" id="2652724"/>
    <lineage>
        <taxon>Eukaryota</taxon>
        <taxon>Metazoa</taxon>
        <taxon>Cnidaria</taxon>
        <taxon>Anthozoa</taxon>
        <taxon>Hexacorallia</taxon>
        <taxon>Actiniaria</taxon>
        <taxon>Aiptasiidae</taxon>
        <taxon>Exaiptasia</taxon>
    </lineage>
</organism>
<dbReference type="OrthoDB" id="5986976at2759"/>
<dbReference type="Proteomes" id="UP000887567">
    <property type="component" value="Unplaced"/>
</dbReference>
<feature type="chain" id="PRO_5037571253" description="CUB domain-containing protein" evidence="4">
    <location>
        <begin position="25"/>
        <end position="153"/>
    </location>
</feature>
<dbReference type="InterPro" id="IPR000859">
    <property type="entry name" value="CUB_dom"/>
</dbReference>
<feature type="signal peptide" evidence="4">
    <location>
        <begin position="1"/>
        <end position="24"/>
    </location>
</feature>
<evidence type="ECO:0000256" key="2">
    <source>
        <dbReference type="ARBA" id="ARBA00023157"/>
    </source>
</evidence>
<dbReference type="GeneID" id="110251638"/>
<keyword evidence="4" id="KW-0732">Signal</keyword>
<dbReference type="EnsemblMetazoa" id="XM_028662977.1">
    <property type="protein sequence ID" value="XP_028518778.1"/>
    <property type="gene ID" value="LOC110251638"/>
</dbReference>
<proteinExistence type="predicted"/>
<name>A0A913YUN7_EXADI</name>
<evidence type="ECO:0000256" key="4">
    <source>
        <dbReference type="SAM" id="SignalP"/>
    </source>
</evidence>
<evidence type="ECO:0000313" key="7">
    <source>
        <dbReference type="Proteomes" id="UP000887567"/>
    </source>
</evidence>
<evidence type="ECO:0000256" key="3">
    <source>
        <dbReference type="PROSITE-ProRule" id="PRU00059"/>
    </source>
</evidence>
<dbReference type="SUPFAM" id="SSF49854">
    <property type="entry name" value="Spermadhesin, CUB domain"/>
    <property type="match status" value="1"/>
</dbReference>
<comment type="caution">
    <text evidence="3">Lacks conserved residue(s) required for the propagation of feature annotation.</text>
</comment>
<accession>A0A913YUN7</accession>
<protein>
    <recommendedName>
        <fullName evidence="5">CUB domain-containing protein</fullName>
    </recommendedName>
</protein>
<keyword evidence="2" id="KW-1015">Disulfide bond</keyword>
<dbReference type="InterPro" id="IPR035914">
    <property type="entry name" value="Sperma_CUB_dom_sf"/>
</dbReference>
<reference evidence="6" key="1">
    <citation type="submission" date="2022-11" db="UniProtKB">
        <authorList>
            <consortium name="EnsemblMetazoa"/>
        </authorList>
    </citation>
    <scope>IDENTIFICATION</scope>
</reference>
<dbReference type="RefSeq" id="XP_028518778.1">
    <property type="nucleotide sequence ID" value="XM_028662977.1"/>
</dbReference>
<dbReference type="Gene3D" id="2.60.120.290">
    <property type="entry name" value="Spermadhesin, CUB domain"/>
    <property type="match status" value="1"/>
</dbReference>
<evidence type="ECO:0000313" key="6">
    <source>
        <dbReference type="EnsemblMetazoa" id="XP_028518778.1"/>
    </source>
</evidence>
<dbReference type="SMART" id="SM00042">
    <property type="entry name" value="CUB"/>
    <property type="match status" value="1"/>
</dbReference>